<dbReference type="Proteomes" id="UP000031866">
    <property type="component" value="Chromosome"/>
</dbReference>
<dbReference type="Gene3D" id="3.40.50.1360">
    <property type="match status" value="1"/>
</dbReference>
<gene>
    <name evidence="5" type="ORF">IS491_02890</name>
    <name evidence="4" type="ORF">LF65_00520</name>
</gene>
<reference evidence="6" key="1">
    <citation type="submission" date="2014-12" db="EMBL/GenBank/DDBJ databases">
        <title>Genome sequence of Clostridium beijerinckii strain 59B.</title>
        <authorList>
            <person name="Little G.T."/>
            <person name="Minton N.P."/>
        </authorList>
    </citation>
    <scope>NUCLEOTIDE SEQUENCE [LARGE SCALE GENOMIC DNA]</scope>
    <source>
        <strain evidence="6">59B</strain>
    </source>
</reference>
<dbReference type="RefSeq" id="WP_011967802.1">
    <property type="nucleotide sequence ID" value="NZ_CP010086.2"/>
</dbReference>
<organism evidence="4 6">
    <name type="scientific">Clostridium beijerinckii</name>
    <name type="common">Clostridium MP</name>
    <dbReference type="NCBI Taxonomy" id="1520"/>
    <lineage>
        <taxon>Bacteria</taxon>
        <taxon>Bacillati</taxon>
        <taxon>Bacillota</taxon>
        <taxon>Clostridia</taxon>
        <taxon>Eubacteriales</taxon>
        <taxon>Clostridiaceae</taxon>
        <taxon>Clostridium</taxon>
    </lineage>
</organism>
<dbReference type="EMBL" id="CP010086">
    <property type="protein sequence ID" value="AJG97159.1"/>
    <property type="molecule type" value="Genomic_DNA"/>
</dbReference>
<dbReference type="InterPro" id="IPR037171">
    <property type="entry name" value="NagB/RpiA_transferase-like"/>
</dbReference>
<keyword evidence="1" id="KW-0805">Transcription regulation</keyword>
<evidence type="ECO:0000313" key="5">
    <source>
        <dbReference type="EMBL" id="MBF7807679.1"/>
    </source>
</evidence>
<dbReference type="SUPFAM" id="SSF46785">
    <property type="entry name" value="Winged helix' DNA-binding domain"/>
    <property type="match status" value="1"/>
</dbReference>
<keyword evidence="2" id="KW-0804">Transcription</keyword>
<dbReference type="Pfam" id="PF08220">
    <property type="entry name" value="HTH_DeoR"/>
    <property type="match status" value="1"/>
</dbReference>
<dbReference type="InterPro" id="IPR001034">
    <property type="entry name" value="DeoR_HTH"/>
</dbReference>
<dbReference type="AlphaFoldDB" id="A0A0B5Q4Q6"/>
<evidence type="ECO:0000313" key="6">
    <source>
        <dbReference type="Proteomes" id="UP000031866"/>
    </source>
</evidence>
<dbReference type="SMART" id="SM00420">
    <property type="entry name" value="HTH_DEOR"/>
    <property type="match status" value="1"/>
</dbReference>
<sequence length="252" mass="28729">MLPRERLEIIKEIAIKEKKVYVSKLSKEFEVTEETIRRDLEKLELQGVVTRSYGGAILNVDKTNEDVPFYKRSRTNIESKQYIALKAIEFVKGSSTIVADCSSTVFEALKLIRNRNDVTVITNSVEVLQELNQSELNIISTGGGLDQRTLSLQGPITQNAIKNYNVDIAFVSCKGMDINKGILDSNETEAEIKRSMIKQSNKVILLVDHSKYDKTSFVKLFDYEDIDYLITDIEPNEEWINLLHANNVEVIY</sequence>
<dbReference type="KEGG" id="cbei:LF65_00520"/>
<dbReference type="Pfam" id="PF00455">
    <property type="entry name" value="DeoRC"/>
    <property type="match status" value="1"/>
</dbReference>
<dbReference type="InterPro" id="IPR014036">
    <property type="entry name" value="DeoR-like_C"/>
</dbReference>
<dbReference type="PANTHER" id="PTHR30363">
    <property type="entry name" value="HTH-TYPE TRANSCRIPTIONAL REGULATOR SRLR-RELATED"/>
    <property type="match status" value="1"/>
</dbReference>
<dbReference type="Gene3D" id="1.10.10.10">
    <property type="entry name" value="Winged helix-like DNA-binding domain superfamily/Winged helix DNA-binding domain"/>
    <property type="match status" value="1"/>
</dbReference>
<dbReference type="GO" id="GO:0003700">
    <property type="term" value="F:DNA-binding transcription factor activity"/>
    <property type="evidence" value="ECO:0007669"/>
    <property type="project" value="InterPro"/>
</dbReference>
<dbReference type="InterPro" id="IPR036390">
    <property type="entry name" value="WH_DNA-bd_sf"/>
</dbReference>
<dbReference type="SMART" id="SM01134">
    <property type="entry name" value="DeoRC"/>
    <property type="match status" value="1"/>
</dbReference>
<dbReference type="OMA" id="IPFEFRN"/>
<feature type="domain" description="HTH deoR-type" evidence="3">
    <location>
        <begin position="3"/>
        <end position="58"/>
    </location>
</feature>
<protein>
    <submittedName>
        <fullName evidence="4">DeoR family transcriptional regulator</fullName>
    </submittedName>
    <submittedName>
        <fullName evidence="5">DeoR/GlpR transcriptional regulator</fullName>
    </submittedName>
</protein>
<dbReference type="EMBL" id="JADOEF010000001">
    <property type="protein sequence ID" value="MBF7807679.1"/>
    <property type="molecule type" value="Genomic_DNA"/>
</dbReference>
<dbReference type="SUPFAM" id="SSF100950">
    <property type="entry name" value="NagB/RpiA/CoA transferase-like"/>
    <property type="match status" value="1"/>
</dbReference>
<dbReference type="PANTHER" id="PTHR30363:SF44">
    <property type="entry name" value="AGA OPERON TRANSCRIPTIONAL REPRESSOR-RELATED"/>
    <property type="match status" value="1"/>
</dbReference>
<evidence type="ECO:0000313" key="4">
    <source>
        <dbReference type="EMBL" id="AJG97159.1"/>
    </source>
</evidence>
<evidence type="ECO:0000256" key="2">
    <source>
        <dbReference type="ARBA" id="ARBA00023163"/>
    </source>
</evidence>
<proteinExistence type="predicted"/>
<dbReference type="STRING" id="1520.LF65_00520"/>
<reference evidence="5" key="3">
    <citation type="submission" date="2020-11" db="EMBL/GenBank/DDBJ databases">
        <authorList>
            <person name="Thieme N."/>
            <person name="Liebl W."/>
            <person name="Zverlov V."/>
        </authorList>
    </citation>
    <scope>NUCLEOTIDE SEQUENCE</scope>
    <source>
        <strain evidence="5">NT08</strain>
    </source>
</reference>
<dbReference type="InterPro" id="IPR050313">
    <property type="entry name" value="Carb_Metab_HTH_regulators"/>
</dbReference>
<dbReference type="PROSITE" id="PS51000">
    <property type="entry name" value="HTH_DEOR_2"/>
    <property type="match status" value="1"/>
</dbReference>
<evidence type="ECO:0000256" key="1">
    <source>
        <dbReference type="ARBA" id="ARBA00023015"/>
    </source>
</evidence>
<dbReference type="PRINTS" id="PR00037">
    <property type="entry name" value="HTHLACR"/>
</dbReference>
<accession>A0A0B5Q4Q6</accession>
<dbReference type="InterPro" id="IPR036388">
    <property type="entry name" value="WH-like_DNA-bd_sf"/>
</dbReference>
<name>A0A0B5Q4Q6_CLOBE</name>
<dbReference type="Proteomes" id="UP000631418">
    <property type="component" value="Unassembled WGS sequence"/>
</dbReference>
<dbReference type="OrthoDB" id="9797223at2"/>
<evidence type="ECO:0000259" key="3">
    <source>
        <dbReference type="PROSITE" id="PS51000"/>
    </source>
</evidence>
<reference evidence="4" key="2">
    <citation type="submission" date="2016-02" db="EMBL/GenBank/DDBJ databases">
        <title>Genome sequence of Clostridium beijerinckii strain 59B.</title>
        <authorList>
            <person name="Little G.T."/>
            <person name="Minton N.P."/>
        </authorList>
    </citation>
    <scope>NUCLEOTIDE SEQUENCE</scope>
    <source>
        <strain evidence="4">NCIMB 14988</strain>
    </source>
</reference>